<dbReference type="InterPro" id="IPR005119">
    <property type="entry name" value="LysR_subst-bd"/>
</dbReference>
<dbReference type="PANTHER" id="PTHR30118">
    <property type="entry name" value="HTH-TYPE TRANSCRIPTIONAL REGULATOR LEUO-RELATED"/>
    <property type="match status" value="1"/>
</dbReference>
<dbReference type="CDD" id="cd08417">
    <property type="entry name" value="PBP2_Nitroaromatics_like"/>
    <property type="match status" value="1"/>
</dbReference>
<evidence type="ECO:0000256" key="2">
    <source>
        <dbReference type="ARBA" id="ARBA00023015"/>
    </source>
</evidence>
<dbReference type="InterPro" id="IPR000847">
    <property type="entry name" value="LysR_HTH_N"/>
</dbReference>
<dbReference type="Proteomes" id="UP000255165">
    <property type="component" value="Unassembled WGS sequence"/>
</dbReference>
<dbReference type="InterPro" id="IPR036388">
    <property type="entry name" value="WH-like_DNA-bd_sf"/>
</dbReference>
<dbReference type="Gene3D" id="3.40.190.10">
    <property type="entry name" value="Periplasmic binding protein-like II"/>
    <property type="match status" value="2"/>
</dbReference>
<dbReference type="InterPro" id="IPR050389">
    <property type="entry name" value="LysR-type_TF"/>
</dbReference>
<dbReference type="GO" id="GO:0003677">
    <property type="term" value="F:DNA binding"/>
    <property type="evidence" value="ECO:0007669"/>
    <property type="project" value="UniProtKB-KW"/>
</dbReference>
<dbReference type="PROSITE" id="PS50931">
    <property type="entry name" value="HTH_LYSR"/>
    <property type="match status" value="1"/>
</dbReference>
<evidence type="ECO:0000256" key="4">
    <source>
        <dbReference type="ARBA" id="ARBA00023163"/>
    </source>
</evidence>
<proteinExistence type="inferred from homology"/>
<dbReference type="SUPFAM" id="SSF53850">
    <property type="entry name" value="Periplasmic binding protein-like II"/>
    <property type="match status" value="1"/>
</dbReference>
<evidence type="ECO:0000313" key="7">
    <source>
        <dbReference type="Proteomes" id="UP000255165"/>
    </source>
</evidence>
<comment type="caution">
    <text evidence="6">The sequence shown here is derived from an EMBL/GenBank/DDBJ whole genome shotgun (WGS) entry which is preliminary data.</text>
</comment>
<keyword evidence="7" id="KW-1185">Reference proteome</keyword>
<dbReference type="PANTHER" id="PTHR30118:SF15">
    <property type="entry name" value="TRANSCRIPTIONAL REGULATORY PROTEIN"/>
    <property type="match status" value="1"/>
</dbReference>
<dbReference type="SUPFAM" id="SSF46785">
    <property type="entry name" value="Winged helix' DNA-binding domain"/>
    <property type="match status" value="1"/>
</dbReference>
<dbReference type="InterPro" id="IPR037402">
    <property type="entry name" value="YidZ_PBP2"/>
</dbReference>
<evidence type="ECO:0000256" key="1">
    <source>
        <dbReference type="ARBA" id="ARBA00009437"/>
    </source>
</evidence>
<protein>
    <submittedName>
        <fullName evidence="6">LysR family transcriptional regulator</fullName>
    </submittedName>
</protein>
<gene>
    <name evidence="6" type="ORF">DN412_38045</name>
</gene>
<organism evidence="6 7">
    <name type="scientific">Cupriavidus lacunae</name>
    <dbReference type="NCBI Taxonomy" id="2666307"/>
    <lineage>
        <taxon>Bacteria</taxon>
        <taxon>Pseudomonadati</taxon>
        <taxon>Pseudomonadota</taxon>
        <taxon>Betaproteobacteria</taxon>
        <taxon>Burkholderiales</taxon>
        <taxon>Burkholderiaceae</taxon>
        <taxon>Cupriavidus</taxon>
    </lineage>
</organism>
<sequence>MHHTNLSRLDLNLLVAFEALYQTRNVTLAGKRLNRAQPSVSNALARLRTLFGDDLFVRTSTGMQPTERAHALMPAISLALDHIRHAMEQSVAFDPAEPGGRRFTIAASDYADIVLLPHLIARIRRQAPAIDLRVTALDRAAIHEQLDHGVVDAAIGGHLSAPKRMVRTTLYQEDFVCIASRDHPLLGQTRRRRRLDLATYLRLPHALFVPSDDGSRRGVIDGKLDGLGQQRRVAATFAHIVALPLAVASSDLVATIARRVAQRLTSDDLQIHALPADLTDTPFDIDLVYSRSAQADAAAAWLRDEVRSTVSDMLT</sequence>
<accession>A0A370NI39</accession>
<keyword evidence="3" id="KW-0238">DNA-binding</keyword>
<evidence type="ECO:0000313" key="6">
    <source>
        <dbReference type="EMBL" id="RDK05243.1"/>
    </source>
</evidence>
<comment type="similarity">
    <text evidence="1">Belongs to the LysR transcriptional regulatory family.</text>
</comment>
<keyword evidence="4" id="KW-0804">Transcription</keyword>
<dbReference type="InterPro" id="IPR036390">
    <property type="entry name" value="WH_DNA-bd_sf"/>
</dbReference>
<dbReference type="Gene3D" id="1.10.10.10">
    <property type="entry name" value="Winged helix-like DNA-binding domain superfamily/Winged helix DNA-binding domain"/>
    <property type="match status" value="1"/>
</dbReference>
<name>A0A370NI39_9BURK</name>
<reference evidence="7" key="1">
    <citation type="submission" date="2018-06" db="EMBL/GenBank/DDBJ databases">
        <authorList>
            <person name="Feng T."/>
            <person name="Jeon C.O."/>
        </authorList>
    </citation>
    <scope>NUCLEOTIDE SEQUENCE [LARGE SCALE GENOMIC DNA]</scope>
    <source>
        <strain evidence="7">S23</strain>
    </source>
</reference>
<evidence type="ECO:0000256" key="3">
    <source>
        <dbReference type="ARBA" id="ARBA00023125"/>
    </source>
</evidence>
<dbReference type="PRINTS" id="PR00039">
    <property type="entry name" value="HTHLYSR"/>
</dbReference>
<evidence type="ECO:0000259" key="5">
    <source>
        <dbReference type="PROSITE" id="PS50931"/>
    </source>
</evidence>
<dbReference type="EMBL" id="QKWJ01000106">
    <property type="protein sequence ID" value="RDK05243.1"/>
    <property type="molecule type" value="Genomic_DNA"/>
</dbReference>
<feature type="domain" description="HTH lysR-type" evidence="5">
    <location>
        <begin position="9"/>
        <end position="66"/>
    </location>
</feature>
<dbReference type="GO" id="GO:0003700">
    <property type="term" value="F:DNA-binding transcription factor activity"/>
    <property type="evidence" value="ECO:0007669"/>
    <property type="project" value="InterPro"/>
</dbReference>
<dbReference type="Pfam" id="PF00126">
    <property type="entry name" value="HTH_1"/>
    <property type="match status" value="1"/>
</dbReference>
<keyword evidence="2" id="KW-0805">Transcription regulation</keyword>
<dbReference type="Pfam" id="PF03466">
    <property type="entry name" value="LysR_substrate"/>
    <property type="match status" value="1"/>
</dbReference>
<dbReference type="AlphaFoldDB" id="A0A370NI39"/>